<name>A0A2V3J438_9FLOR</name>
<keyword evidence="4" id="KW-1185">Reference proteome</keyword>
<evidence type="ECO:0000256" key="1">
    <source>
        <dbReference type="SAM" id="MobiDB-lite"/>
    </source>
</evidence>
<feature type="transmembrane region" description="Helical" evidence="2">
    <location>
        <begin position="92"/>
        <end position="112"/>
    </location>
</feature>
<feature type="region of interest" description="Disordered" evidence="1">
    <location>
        <begin position="1"/>
        <end position="23"/>
    </location>
</feature>
<sequence length="299" mass="33925">MSEQQQKQHQQQEHTVEPTPTSTKSPFLLSATAVLLNSITLAALLANRLGTAPLSYQITLTLLVSAWLPYIHSTNLHTRLLSTSIPLKLVTAVWLISSVLPTINASVVELFTGHRRKEANLFSAIWRVYAILALWVAIGVLNERLIRPWWQSTSPRLLGGWRAHSVSSRAHNLAVNQRASALDHIMEQMVAISKRKLLAQRAIQTKTEQLQKTKSSLDNSKQMLTSAQQKAKDAHNDDNQLLVMSLTQMVDNTQVQCQVLEQDIQRLKVDVHTSQTQLQPLQQRWEQSLNIENHTRFYR</sequence>
<feature type="transmembrane region" description="Helical" evidence="2">
    <location>
        <begin position="27"/>
        <end position="47"/>
    </location>
</feature>
<evidence type="ECO:0000313" key="4">
    <source>
        <dbReference type="Proteomes" id="UP000247409"/>
    </source>
</evidence>
<organism evidence="3 4">
    <name type="scientific">Gracilariopsis chorda</name>
    <dbReference type="NCBI Taxonomy" id="448386"/>
    <lineage>
        <taxon>Eukaryota</taxon>
        <taxon>Rhodophyta</taxon>
        <taxon>Florideophyceae</taxon>
        <taxon>Rhodymeniophycidae</taxon>
        <taxon>Gracilariales</taxon>
        <taxon>Gracilariaceae</taxon>
        <taxon>Gracilariopsis</taxon>
    </lineage>
</organism>
<feature type="transmembrane region" description="Helical" evidence="2">
    <location>
        <begin position="124"/>
        <end position="141"/>
    </location>
</feature>
<proteinExistence type="predicted"/>
<comment type="caution">
    <text evidence="3">The sequence shown here is derived from an EMBL/GenBank/DDBJ whole genome shotgun (WGS) entry which is preliminary data.</text>
</comment>
<feature type="transmembrane region" description="Helical" evidence="2">
    <location>
        <begin position="54"/>
        <end position="72"/>
    </location>
</feature>
<evidence type="ECO:0000256" key="2">
    <source>
        <dbReference type="SAM" id="Phobius"/>
    </source>
</evidence>
<keyword evidence="2" id="KW-0472">Membrane</keyword>
<feature type="region of interest" description="Disordered" evidence="1">
    <location>
        <begin position="210"/>
        <end position="235"/>
    </location>
</feature>
<accession>A0A2V3J438</accession>
<reference evidence="3 4" key="1">
    <citation type="journal article" date="2018" name="Mol. Biol. Evol.">
        <title>Analysis of the draft genome of the red seaweed Gracilariopsis chorda provides insights into genome size evolution in Rhodophyta.</title>
        <authorList>
            <person name="Lee J."/>
            <person name="Yang E.C."/>
            <person name="Graf L."/>
            <person name="Yang J.H."/>
            <person name="Qiu H."/>
            <person name="Zel Zion U."/>
            <person name="Chan C.X."/>
            <person name="Stephens T.G."/>
            <person name="Weber A.P.M."/>
            <person name="Boo G.H."/>
            <person name="Boo S.M."/>
            <person name="Kim K.M."/>
            <person name="Shin Y."/>
            <person name="Jung M."/>
            <person name="Lee S.J."/>
            <person name="Yim H.S."/>
            <person name="Lee J.H."/>
            <person name="Bhattacharya D."/>
            <person name="Yoon H.S."/>
        </authorList>
    </citation>
    <scope>NUCLEOTIDE SEQUENCE [LARGE SCALE GENOMIC DNA]</scope>
    <source>
        <strain evidence="3 4">SKKU-2015</strain>
        <tissue evidence="3">Whole body</tissue>
    </source>
</reference>
<dbReference type="Proteomes" id="UP000247409">
    <property type="component" value="Unassembled WGS sequence"/>
</dbReference>
<protein>
    <submittedName>
        <fullName evidence="3">Uncharacterized protein</fullName>
    </submittedName>
</protein>
<keyword evidence="2" id="KW-0812">Transmembrane</keyword>
<feature type="compositionally biased region" description="Polar residues" evidence="1">
    <location>
        <begin position="210"/>
        <end position="229"/>
    </location>
</feature>
<keyword evidence="2" id="KW-1133">Transmembrane helix</keyword>
<evidence type="ECO:0000313" key="3">
    <source>
        <dbReference type="EMBL" id="PXF49073.1"/>
    </source>
</evidence>
<dbReference type="EMBL" id="NBIV01000009">
    <property type="protein sequence ID" value="PXF49073.1"/>
    <property type="molecule type" value="Genomic_DNA"/>
</dbReference>
<dbReference type="AlphaFoldDB" id="A0A2V3J438"/>
<gene>
    <name evidence="3" type="ORF">BWQ96_01211</name>
</gene>